<comment type="caution">
    <text evidence="1">The sequence shown here is derived from an EMBL/GenBank/DDBJ whole genome shotgun (WGS) entry which is preliminary data.</text>
</comment>
<organism evidence="1 2">
    <name type="scientific">Cardiobacterium valvarum F0432</name>
    <dbReference type="NCBI Taxonomy" id="797473"/>
    <lineage>
        <taxon>Bacteria</taxon>
        <taxon>Pseudomonadati</taxon>
        <taxon>Pseudomonadota</taxon>
        <taxon>Gammaproteobacteria</taxon>
        <taxon>Cardiobacteriales</taxon>
        <taxon>Cardiobacteriaceae</taxon>
        <taxon>Cardiobacterium</taxon>
    </lineage>
</organism>
<sequence>MGKRCVHGATTCASSDGQTIASFGTTAAQDFATVFGSHTGTETVRTLAGNIARLERSF</sequence>
<evidence type="ECO:0000313" key="1">
    <source>
        <dbReference type="EMBL" id="EHM52255.1"/>
    </source>
</evidence>
<proteinExistence type="predicted"/>
<accession>G9ZI14</accession>
<evidence type="ECO:0000313" key="2">
    <source>
        <dbReference type="Proteomes" id="UP000004750"/>
    </source>
</evidence>
<protein>
    <submittedName>
        <fullName evidence="1">Uncharacterized protein</fullName>
    </submittedName>
</protein>
<reference evidence="1 2" key="1">
    <citation type="submission" date="2011-08" db="EMBL/GenBank/DDBJ databases">
        <authorList>
            <person name="Weinstock G."/>
            <person name="Sodergren E."/>
            <person name="Clifton S."/>
            <person name="Fulton L."/>
            <person name="Fulton B."/>
            <person name="Courtney L."/>
            <person name="Fronick C."/>
            <person name="Harrison M."/>
            <person name="Strong C."/>
            <person name="Farmer C."/>
            <person name="Delahaunty K."/>
            <person name="Markovic C."/>
            <person name="Hall O."/>
            <person name="Minx P."/>
            <person name="Tomlinson C."/>
            <person name="Mitreva M."/>
            <person name="Hou S."/>
            <person name="Chen J."/>
            <person name="Wollam A."/>
            <person name="Pepin K.H."/>
            <person name="Johnson M."/>
            <person name="Bhonagiri V."/>
            <person name="Zhang X."/>
            <person name="Suruliraj S."/>
            <person name="Warren W."/>
            <person name="Chinwalla A."/>
            <person name="Mardis E.R."/>
            <person name="Wilson R.K."/>
        </authorList>
    </citation>
    <scope>NUCLEOTIDE SEQUENCE [LARGE SCALE GENOMIC DNA]</scope>
    <source>
        <strain evidence="1 2">F0432</strain>
    </source>
</reference>
<dbReference type="STRING" id="797473.HMPREF9080_02422"/>
<dbReference type="Proteomes" id="UP000004750">
    <property type="component" value="Unassembled WGS sequence"/>
</dbReference>
<dbReference type="EMBL" id="AGCM01000143">
    <property type="protein sequence ID" value="EHM52255.1"/>
    <property type="molecule type" value="Genomic_DNA"/>
</dbReference>
<dbReference type="AlphaFoldDB" id="G9ZI14"/>
<name>G9ZI14_9GAMM</name>
<dbReference type="HOGENOM" id="CLU_2970972_0_0_6"/>
<gene>
    <name evidence="1" type="ORF">HMPREF9080_02422</name>
</gene>